<evidence type="ECO:0000256" key="6">
    <source>
        <dbReference type="ARBA" id="ARBA00022692"/>
    </source>
</evidence>
<comment type="pathway">
    <text evidence="2">Protein modification; protein glycosylation.</text>
</comment>
<evidence type="ECO:0000256" key="5">
    <source>
        <dbReference type="ARBA" id="ARBA00022679"/>
    </source>
</evidence>
<protein>
    <recommendedName>
        <fullName evidence="18">Fucosyltransferase</fullName>
        <ecNumber evidence="18">2.4.1.-</ecNumber>
    </recommendedName>
</protein>
<comment type="catalytic activity">
    <reaction evidence="15">
        <text>an alpha-Neu5Ac-(2-&gt;3)-beta-D-Gal-(1-&gt;4)-beta-D-GlcNAc-(1-&gt;3)-beta-D-Gal-(1-&gt;4)-beta-D-GlcNAc derivative + GDP-beta-L-fucose = an alpha-Neu5Ac-(2-&gt;3)-beta-D-Gal-(1-&gt;4)-beta-D-GlcNAc-(1-&gt;3)-beta-D-Gal-(1-&gt;4)-[alpha-L-Fuc-(1-&gt;3)]-beta-D-GlcNAc derivative + GDP + H(+)</text>
        <dbReference type="Rhea" id="RHEA:68044"/>
        <dbReference type="ChEBI" id="CHEBI:15378"/>
        <dbReference type="ChEBI" id="CHEBI:57273"/>
        <dbReference type="ChEBI" id="CHEBI:58189"/>
        <dbReference type="ChEBI" id="CHEBI:145343"/>
        <dbReference type="ChEBI" id="CHEBI:176900"/>
    </reaction>
    <physiologicalReaction direction="left-to-right" evidence="15">
        <dbReference type="Rhea" id="RHEA:68045"/>
    </physiologicalReaction>
</comment>
<dbReference type="EC" id="2.4.1.-" evidence="18"/>
<evidence type="ECO:0000256" key="14">
    <source>
        <dbReference type="ARBA" id="ARBA00035849"/>
    </source>
</evidence>
<evidence type="ECO:0000256" key="2">
    <source>
        <dbReference type="ARBA" id="ARBA00004922"/>
    </source>
</evidence>
<comment type="catalytic activity">
    <reaction evidence="13">
        <text>a beta-D-galactosyl-(1-&gt;4)-N-acetyl-beta-D-glucosaminyl derivative + GDP-beta-L-fucose = a beta-D-galactosyl-(1-&gt;4)-[alpha-L-fucosyl-(1-&gt;3)]-N-acetyl-beta-D-glucosaminyl derivative + GDP + H(+)</text>
        <dbReference type="Rhea" id="RHEA:14257"/>
        <dbReference type="ChEBI" id="CHEBI:15378"/>
        <dbReference type="ChEBI" id="CHEBI:57273"/>
        <dbReference type="ChEBI" id="CHEBI:58189"/>
        <dbReference type="ChEBI" id="CHEBI:133507"/>
        <dbReference type="ChEBI" id="CHEBI:137941"/>
        <dbReference type="EC" id="2.4.1.152"/>
    </reaction>
    <physiologicalReaction direction="left-to-right" evidence="13">
        <dbReference type="Rhea" id="RHEA:14258"/>
    </physiologicalReaction>
</comment>
<feature type="domain" description="Fucosyltransferase N-terminal" evidence="20">
    <location>
        <begin position="76"/>
        <end position="181"/>
    </location>
</feature>
<keyword evidence="9 18" id="KW-0333">Golgi apparatus</keyword>
<dbReference type="Ensembl" id="ENSPKIT00000029938.1">
    <property type="protein sequence ID" value="ENSPKIP00000005923.1"/>
    <property type="gene ID" value="ENSPKIG00000022413.1"/>
</dbReference>
<dbReference type="GeneTree" id="ENSGT00940000162506"/>
<evidence type="ECO:0000256" key="13">
    <source>
        <dbReference type="ARBA" id="ARBA00029329"/>
    </source>
</evidence>
<dbReference type="FunFam" id="3.40.50.11660:FF:000001">
    <property type="entry name" value="alpha-(1,3)-fucosyltransferase 9"/>
    <property type="match status" value="1"/>
</dbReference>
<reference evidence="21" key="2">
    <citation type="submission" date="2025-09" db="UniProtKB">
        <authorList>
            <consortium name="Ensembl"/>
        </authorList>
    </citation>
    <scope>IDENTIFICATION</scope>
</reference>
<dbReference type="PANTHER" id="PTHR11929:SF132">
    <property type="entry name" value="ALPHA-(1,3)-FUCOSYLTRANSFERASE 4"/>
    <property type="match status" value="1"/>
</dbReference>
<feature type="domain" description="Fucosyltransferase C-terminal" evidence="19">
    <location>
        <begin position="195"/>
        <end position="369"/>
    </location>
</feature>
<dbReference type="AlphaFoldDB" id="A0A3B3QII0"/>
<keyword evidence="12" id="KW-0395">Inflammatory response</keyword>
<dbReference type="UniPathway" id="UPA00378"/>
<dbReference type="GO" id="GO:0017083">
    <property type="term" value="F:4-galactosyl-N-acetylglucosaminide 3-alpha-L-fucosyltransferase activity"/>
    <property type="evidence" value="ECO:0007669"/>
    <property type="project" value="UniProtKB-EC"/>
</dbReference>
<dbReference type="Pfam" id="PF17039">
    <property type="entry name" value="Glyco_tran_10_N"/>
    <property type="match status" value="1"/>
</dbReference>
<dbReference type="Pfam" id="PF00852">
    <property type="entry name" value="Glyco_transf_10"/>
    <property type="match status" value="1"/>
</dbReference>
<keyword evidence="4 18" id="KW-0328">Glycosyltransferase</keyword>
<feature type="transmembrane region" description="Helical" evidence="18">
    <location>
        <begin position="36"/>
        <end position="55"/>
    </location>
</feature>
<evidence type="ECO:0000256" key="12">
    <source>
        <dbReference type="ARBA" id="ARBA00023198"/>
    </source>
</evidence>
<dbReference type="STRING" id="1676925.ENSPKIP00000005923"/>
<dbReference type="Gene3D" id="3.40.50.11660">
    <property type="entry name" value="Glycosyl transferase family 10, C-terminal domain"/>
    <property type="match status" value="1"/>
</dbReference>
<dbReference type="InterPro" id="IPR055270">
    <property type="entry name" value="Glyco_tran_10_C"/>
</dbReference>
<dbReference type="GO" id="GO:0032580">
    <property type="term" value="C:Golgi cisterna membrane"/>
    <property type="evidence" value="ECO:0007669"/>
    <property type="project" value="UniProtKB-SubCell"/>
</dbReference>
<keyword evidence="8 18" id="KW-1133">Transmembrane helix</keyword>
<keyword evidence="7" id="KW-0735">Signal-anchor</keyword>
<keyword evidence="11" id="KW-0325">Glycoprotein</keyword>
<dbReference type="OrthoDB" id="427096at2759"/>
<organism evidence="21 22">
    <name type="scientific">Paramormyrops kingsleyae</name>
    <dbReference type="NCBI Taxonomy" id="1676925"/>
    <lineage>
        <taxon>Eukaryota</taxon>
        <taxon>Metazoa</taxon>
        <taxon>Chordata</taxon>
        <taxon>Craniata</taxon>
        <taxon>Vertebrata</taxon>
        <taxon>Euteleostomi</taxon>
        <taxon>Actinopterygii</taxon>
        <taxon>Neopterygii</taxon>
        <taxon>Teleostei</taxon>
        <taxon>Osteoglossocephala</taxon>
        <taxon>Osteoglossomorpha</taxon>
        <taxon>Osteoglossiformes</taxon>
        <taxon>Mormyridae</taxon>
        <taxon>Paramormyrops</taxon>
    </lineage>
</organism>
<dbReference type="InterPro" id="IPR001503">
    <property type="entry name" value="Glyco_trans_10"/>
</dbReference>
<evidence type="ECO:0000259" key="20">
    <source>
        <dbReference type="Pfam" id="PF17039"/>
    </source>
</evidence>
<keyword evidence="22" id="KW-1185">Reference proteome</keyword>
<dbReference type="InterPro" id="IPR031481">
    <property type="entry name" value="Glyco_tran_10_N"/>
</dbReference>
<evidence type="ECO:0000256" key="17">
    <source>
        <dbReference type="ARBA" id="ARBA00046186"/>
    </source>
</evidence>
<comment type="function">
    <text evidence="17">Catalyzes alpha(1-&gt;3) linkage of fucosyl moiety transferred from GDP-beta-L-fucose to N-acetyl glucosamine (GlcNAc) within type 2 lactosamine (LacNAc, Gal-beta(1-&gt;4)GlcNAc) glycan attached to N- or O-linked glycoproteins. Robustly fucosylates nonsialylated distal LacNAc unit of the polylactosamine chain to form Lewis X antigen (CD15), a glycan determinant known to mediate important cellular functions in development and immunity. Fucosylates with lower efficiency sialylated LacNAc acceptors to form sialyl Lewis X and 6-sulfo sialyl Lewis X determinants that serve as recognition epitopes for C-type lectins. Together with FUT7 contributes to SELE, SELL and SELP selectin ligand biosynthesis and selectin-dependent lymphocyte homing, leukocyte migration and blood leukocyte homeostasis. In a cell type specific manner, may also fucosylate the internal LacNAc unit of the polylactosamine chain to form VIM-2 antigen that serves as recognition epitope for SELE.</text>
</comment>
<evidence type="ECO:0000256" key="15">
    <source>
        <dbReference type="ARBA" id="ARBA00036234"/>
    </source>
</evidence>
<reference evidence="21" key="1">
    <citation type="submission" date="2025-08" db="UniProtKB">
        <authorList>
            <consortium name="Ensembl"/>
        </authorList>
    </citation>
    <scope>IDENTIFICATION</scope>
</reference>
<dbReference type="GO" id="GO:0006954">
    <property type="term" value="P:inflammatory response"/>
    <property type="evidence" value="ECO:0007669"/>
    <property type="project" value="UniProtKB-KW"/>
</dbReference>
<comment type="catalytic activity">
    <reaction evidence="14">
        <text>an alpha-Neu5Ac-(2-&gt;3)-beta-D-Gal-(1-&gt;4)-beta-D-GlcNAc6S derivative + GDP-beta-L-fucose = an alpha-Neu5Ac-(2-&gt;3)-beta-D-Gal-(1-&gt;4)-[alpha-L-Fuc-(1-&gt;3)]-beta-D-GlcNAc6S derivative + GDP + H(+)</text>
        <dbReference type="Rhea" id="RHEA:62004"/>
        <dbReference type="ChEBI" id="CHEBI:15378"/>
        <dbReference type="ChEBI" id="CHEBI:57273"/>
        <dbReference type="ChEBI" id="CHEBI:58189"/>
        <dbReference type="ChEBI" id="CHEBI:145344"/>
        <dbReference type="ChEBI" id="CHEBI:145345"/>
    </reaction>
    <physiologicalReaction direction="left-to-right" evidence="14">
        <dbReference type="Rhea" id="RHEA:62005"/>
    </physiologicalReaction>
</comment>
<evidence type="ECO:0000256" key="16">
    <source>
        <dbReference type="ARBA" id="ARBA00036481"/>
    </source>
</evidence>
<dbReference type="Proteomes" id="UP000261540">
    <property type="component" value="Unplaced"/>
</dbReference>
<evidence type="ECO:0000256" key="10">
    <source>
        <dbReference type="ARBA" id="ARBA00023136"/>
    </source>
</evidence>
<dbReference type="GO" id="GO:0000139">
    <property type="term" value="C:Golgi membrane"/>
    <property type="evidence" value="ECO:0007669"/>
    <property type="project" value="UniProtKB-SubCell"/>
</dbReference>
<keyword evidence="6 18" id="KW-0812">Transmembrane</keyword>
<comment type="catalytic activity">
    <reaction evidence="16">
        <text>an N-acetyl-alpha-neuraminyl-(2-&gt;3)-beta-D-galactosyl-(1-&gt;4)-N-acetyl-beta-D-glucosaminyl derivative + GDP-beta-L-fucose = an alpha-Neu5Ac-(2-&gt;3)-beta-D-Gal-(1-&gt;4)-[alpha-L-Fuc-(1-&gt;3)]-beta-D-GlcNAc derivative + GDP + H(+)</text>
        <dbReference type="Rhea" id="RHEA:56076"/>
        <dbReference type="ChEBI" id="CHEBI:15378"/>
        <dbReference type="ChEBI" id="CHEBI:57273"/>
        <dbReference type="ChEBI" id="CHEBI:58189"/>
        <dbReference type="ChEBI" id="CHEBI:136545"/>
        <dbReference type="ChEBI" id="CHEBI:139509"/>
    </reaction>
    <physiologicalReaction direction="left-to-right" evidence="16">
        <dbReference type="Rhea" id="RHEA:56077"/>
    </physiologicalReaction>
</comment>
<evidence type="ECO:0000313" key="22">
    <source>
        <dbReference type="Proteomes" id="UP000261540"/>
    </source>
</evidence>
<evidence type="ECO:0000313" key="21">
    <source>
        <dbReference type="Ensembl" id="ENSPKIP00000005923.1"/>
    </source>
</evidence>
<evidence type="ECO:0000256" key="3">
    <source>
        <dbReference type="ARBA" id="ARBA00008919"/>
    </source>
</evidence>
<evidence type="ECO:0000256" key="18">
    <source>
        <dbReference type="RuleBase" id="RU003832"/>
    </source>
</evidence>
<dbReference type="SUPFAM" id="SSF53756">
    <property type="entry name" value="UDP-Glycosyltransferase/glycogen phosphorylase"/>
    <property type="match status" value="1"/>
</dbReference>
<evidence type="ECO:0000256" key="7">
    <source>
        <dbReference type="ARBA" id="ARBA00022968"/>
    </source>
</evidence>
<evidence type="ECO:0000256" key="11">
    <source>
        <dbReference type="ARBA" id="ARBA00023180"/>
    </source>
</evidence>
<evidence type="ECO:0000256" key="8">
    <source>
        <dbReference type="ARBA" id="ARBA00022989"/>
    </source>
</evidence>
<dbReference type="InterPro" id="IPR038577">
    <property type="entry name" value="GT10-like_C_sf"/>
</dbReference>
<proteinExistence type="inferred from homology"/>
<evidence type="ECO:0000256" key="9">
    <source>
        <dbReference type="ARBA" id="ARBA00023034"/>
    </source>
</evidence>
<comment type="similarity">
    <text evidence="3 18">Belongs to the glycosyltransferase 10 family.</text>
</comment>
<dbReference type="PANTHER" id="PTHR11929">
    <property type="entry name" value="ALPHA- 1,3 -FUCOSYLTRANSFERASE"/>
    <property type="match status" value="1"/>
</dbReference>
<evidence type="ECO:0000256" key="4">
    <source>
        <dbReference type="ARBA" id="ARBA00022676"/>
    </source>
</evidence>
<keyword evidence="5 18" id="KW-0808">Transferase</keyword>
<evidence type="ECO:0000256" key="1">
    <source>
        <dbReference type="ARBA" id="ARBA00004323"/>
    </source>
</evidence>
<name>A0A3B3QII0_9TELE</name>
<keyword evidence="10 18" id="KW-0472">Membrane</keyword>
<sequence length="372" mass="43156">MEIVNIGNEILCSYNIGKRLNGTCKQCRVLVMRKSYAQFFVAAIVCIFFILILCFKNLPPPVPHMRLQTAGGPPGVTVLLWWYPFGSQCKMPDCAALYGVQGCRVTTNRSFYSGADAVIFHHRDILGNVSRLPQNPRPPAQKWIWMNFESPSHTSNLEEFEGIFNWTMSYKLGSDIFMPYGYLQHKNTSKPKKLPQKRKLLAWVISNWNEDHARVAFYWRLSRYINIDIYGRDAMSLVNDSVVQTVSKYKFYLAFENSQHPDYITEKLWHNALGSSAVPVVLGPSRWNYEKFLPGNAFIHVDDFSSPRMLAKYLKFLDRNPSAYRRYFSWKRTYRVHVTSFWNEHLCAICTAVKASRYQTKVVSDLASWFNS</sequence>
<accession>A0A3B3QII0</accession>
<evidence type="ECO:0000259" key="19">
    <source>
        <dbReference type="Pfam" id="PF00852"/>
    </source>
</evidence>
<comment type="subcellular location">
    <subcellularLocation>
        <location evidence="1">Golgi apparatus membrane</location>
        <topology evidence="1">Single-pass type II membrane protein</topology>
    </subcellularLocation>
    <subcellularLocation>
        <location evidence="18">Golgi apparatus</location>
        <location evidence="18">Golgi stack membrane</location>
        <topology evidence="18">Single-pass type II membrane protein</topology>
    </subcellularLocation>
</comment>